<gene>
    <name evidence="1" type="ORF">SAMN03097694_2983</name>
</gene>
<dbReference type="SUPFAM" id="SSF53756">
    <property type="entry name" value="UDP-Glycosyltransferase/glycogen phosphorylase"/>
    <property type="match status" value="1"/>
</dbReference>
<proteinExistence type="predicted"/>
<name>A0AB38C952_9BURK</name>
<protein>
    <recommendedName>
        <fullName evidence="3">Glycosyltransferase</fullName>
    </recommendedName>
</protein>
<organism evidence="1 2">
    <name type="scientific">Janthinobacterium lividum</name>
    <dbReference type="NCBI Taxonomy" id="29581"/>
    <lineage>
        <taxon>Bacteria</taxon>
        <taxon>Pseudomonadati</taxon>
        <taxon>Pseudomonadota</taxon>
        <taxon>Betaproteobacteria</taxon>
        <taxon>Burkholderiales</taxon>
        <taxon>Oxalobacteraceae</taxon>
        <taxon>Janthinobacterium</taxon>
    </lineage>
</organism>
<dbReference type="Gene3D" id="3.40.50.2000">
    <property type="entry name" value="Glycogen Phosphorylase B"/>
    <property type="match status" value="1"/>
</dbReference>
<dbReference type="Proteomes" id="UP000182489">
    <property type="component" value="Unassembled WGS sequence"/>
</dbReference>
<dbReference type="EMBL" id="FPKH01000002">
    <property type="protein sequence ID" value="SFX68929.1"/>
    <property type="molecule type" value="Genomic_DNA"/>
</dbReference>
<reference evidence="1 2" key="1">
    <citation type="submission" date="2016-11" db="EMBL/GenBank/DDBJ databases">
        <authorList>
            <person name="Varghese N."/>
            <person name="Submissions S."/>
        </authorList>
    </citation>
    <scope>NUCLEOTIDE SEQUENCE [LARGE SCALE GENOMIC DNA]</scope>
    <source>
        <strain evidence="1 2">NFR18</strain>
    </source>
</reference>
<evidence type="ECO:0000313" key="2">
    <source>
        <dbReference type="Proteomes" id="UP000182489"/>
    </source>
</evidence>
<dbReference type="RefSeq" id="WP_139248375.1">
    <property type="nucleotide sequence ID" value="NZ_FPKH01000002.1"/>
</dbReference>
<evidence type="ECO:0008006" key="3">
    <source>
        <dbReference type="Google" id="ProtNLM"/>
    </source>
</evidence>
<accession>A0AB38C952</accession>
<sequence length="329" mass="36038">MIQIILSQAGGYQDVVAYLQQQGAHVSNMGPERGRGSSFRGKLSILAAMVSPKLWGVRKLWGSDDIVLLIGWQALPILAMIRCGLVKRPRKLLVMACFVHSVRARRGLNLLWRALRFPGMGFIAFSKGEGDNLIQAVGMAPQDVYFHLWRQELYGFGGAAAAVEGDYVFAGGYSNRDYDLLLQAMAGVSAPLVVVAAERNHVAVPARSRMTLHLDLPEAQFESLLAASRVVAMPLKSQGEACGQSVLLRVLRNRKPLVATRHEAIEAYLGSDYPGFVPHDDVEAMRATLERAVEDATFRKALSDAIMQAESRLAKVGSPGEEIHRFLLS</sequence>
<evidence type="ECO:0000313" key="1">
    <source>
        <dbReference type="EMBL" id="SFX68929.1"/>
    </source>
</evidence>
<comment type="caution">
    <text evidence="1">The sequence shown here is derived from an EMBL/GenBank/DDBJ whole genome shotgun (WGS) entry which is preliminary data.</text>
</comment>
<dbReference type="AlphaFoldDB" id="A0AB38C952"/>